<proteinExistence type="predicted"/>
<evidence type="ECO:0000313" key="4">
    <source>
        <dbReference type="EMBL" id="KAJ3571732.1"/>
    </source>
</evidence>
<dbReference type="InterPro" id="IPR007306">
    <property type="entry name" value="Rit1"/>
</dbReference>
<dbReference type="EMBL" id="JANIEX010000172">
    <property type="protein sequence ID" value="KAJ3571732.1"/>
    <property type="molecule type" value="Genomic_DNA"/>
</dbReference>
<protein>
    <recommendedName>
        <fullName evidence="6">Initiator tRNA phosphoribosyl transferase</fullName>
    </recommendedName>
</protein>
<feature type="compositionally biased region" description="Basic residues" evidence="1">
    <location>
        <begin position="149"/>
        <end position="158"/>
    </location>
</feature>
<feature type="compositionally biased region" description="Polar residues" evidence="1">
    <location>
        <begin position="170"/>
        <end position="185"/>
    </location>
</feature>
<evidence type="ECO:0000259" key="2">
    <source>
        <dbReference type="Pfam" id="PF04179"/>
    </source>
</evidence>
<dbReference type="InterPro" id="IPR033449">
    <property type="entry name" value="Rit1_N"/>
</dbReference>
<feature type="domain" description="Rit1 N-terminal" evidence="3">
    <location>
        <begin position="575"/>
        <end position="847"/>
    </location>
</feature>
<feature type="region of interest" description="Disordered" evidence="1">
    <location>
        <begin position="218"/>
        <end position="269"/>
    </location>
</feature>
<dbReference type="InterPro" id="IPR033421">
    <property type="entry name" value="Rit1_DUSP-like"/>
</dbReference>
<dbReference type="AlphaFoldDB" id="A0AAD5YY89"/>
<feature type="domain" description="Rit1 DUSP-like" evidence="2">
    <location>
        <begin position="943"/>
        <end position="1057"/>
    </location>
</feature>
<feature type="compositionally biased region" description="Polar residues" evidence="1">
    <location>
        <begin position="56"/>
        <end position="72"/>
    </location>
</feature>
<keyword evidence="5" id="KW-1185">Reference proteome</keyword>
<dbReference type="PANTHER" id="PTHR31811:SF0">
    <property type="entry name" value="TRNA A64-2'-O-RIBOSYLPHOSPHATE TRANSFERASE"/>
    <property type="match status" value="1"/>
</dbReference>
<dbReference type="PANTHER" id="PTHR31811">
    <property type="entry name" value="TRNA A64-2'-O-RIBOSYLPHOSPHATE TRANSFERASE"/>
    <property type="match status" value="1"/>
</dbReference>
<dbReference type="GO" id="GO:0005737">
    <property type="term" value="C:cytoplasm"/>
    <property type="evidence" value="ECO:0007669"/>
    <property type="project" value="TreeGrafter"/>
</dbReference>
<reference evidence="4" key="1">
    <citation type="submission" date="2022-07" db="EMBL/GenBank/DDBJ databases">
        <title>Genome Sequence of Leucocoprinus birnbaumii.</title>
        <authorList>
            <person name="Buettner E."/>
        </authorList>
    </citation>
    <scope>NUCLEOTIDE SEQUENCE</scope>
    <source>
        <strain evidence="4">VT141</strain>
    </source>
</reference>
<dbReference type="Proteomes" id="UP001213000">
    <property type="component" value="Unassembled WGS sequence"/>
</dbReference>
<name>A0AAD5YY89_9AGAR</name>
<feature type="region of interest" description="Disordered" evidence="1">
    <location>
        <begin position="449"/>
        <end position="501"/>
    </location>
</feature>
<dbReference type="Pfam" id="PF17184">
    <property type="entry name" value="Rit1_C"/>
    <property type="match status" value="1"/>
</dbReference>
<feature type="compositionally biased region" description="Polar residues" evidence="1">
    <location>
        <begin position="254"/>
        <end position="269"/>
    </location>
</feature>
<evidence type="ECO:0000313" key="5">
    <source>
        <dbReference type="Proteomes" id="UP001213000"/>
    </source>
</evidence>
<evidence type="ECO:0000259" key="3">
    <source>
        <dbReference type="Pfam" id="PF17184"/>
    </source>
</evidence>
<sequence>MVRSVFRRLFSRDHEPEDLENIDQLNQHCRQRSTELVIRHINHVFNDLYTHFEVQYGTSNSGPPRQTRNQHNPAPLPSGAQGLGSLPYPAPSGPSYDLSQLRYASPFPPHTQQFIPDPARRQRADYTPHIPVTTNWASPNNRATYYKRVPQRRAHRARSRYESDPDRPQIIQSSQAPSGQQDRLQVPQTPLIPSLPARVDFETQGNFTNHPALRQALESRTEAAPELPNSANVHFNRRVPVERGDLTHAGDQNPIYSSPEPQRRTTQSRDSLPELLGEYPSIPGAQRIIRTPASPTGALNQESQKSRLDFLPEHFENLGAIEHFEAGDGPESIDSVSIVAEEEDVRRTEEYLQGIARHIRGLISPGGPGSSSLDQALWVLDYYMAMHEAKMIIPLSSDTLQNLRRRLNRLSTRIAKERRPHDMQRVFSDVAPIVKRWVATVNTRRREDWGASLPPSTIEKKTFGIPLPPSQQNSSENHDASPQALGHPTVLTQPSTDRGSLASLIHNDHHNEDETDSNSRVKAPQQLKDHFPHSLRWTIAITLEFMRDKLKALSEPSNPFEMQVIQAHADALAALRKESLDIYNRLHSIEEDISFVNRVNDHYPDFPLLPNLRCGAWYTDPALANETPAYFKSTDGHTGNWGFNLRRANLHLLPLVSEKSGIVLVDSTRAGKRMPDALSKTVPIWCAVINRAILIRRQKHEAEPRSPTDWDTKLYTPPGVVSAQEHHQIDERLHGWAKALAGSSFELPLDISAPLRPFWITPSTTTFPALNSKTCAAAFLPIICVSASKQVEAGTERRVGGYAYVQGSGDDHELWGMGLTPQLFWRHREELIACPRASLEKLINQLLSSTDPSPATSDANTLLRDLSPTPIHKTNGQILIASFSPSDFDSLVSSLRSEPLKGGNAAYVILDFSSSSVDPRTSSQVPGALVSGSAPPHHILHVLALAKGKARPDAHFLQHILPTTVPFIKSHLFSDTPRKICILEGRGNDPGTRLDMSVALAIVAIQLFFDQNGALMKEGQRTQADKQSIRTRLEWVIASVPRANPSRATLKRVNEFLLTPSTYLYHPTIRCP</sequence>
<accession>A0AAD5YY89</accession>
<feature type="compositionally biased region" description="Basic and acidic residues" evidence="1">
    <location>
        <begin position="239"/>
        <end position="248"/>
    </location>
</feature>
<dbReference type="GO" id="GO:0019988">
    <property type="term" value="P:charged-tRNA amino acid modification"/>
    <property type="evidence" value="ECO:0007669"/>
    <property type="project" value="InterPro"/>
</dbReference>
<evidence type="ECO:0008006" key="6">
    <source>
        <dbReference type="Google" id="ProtNLM"/>
    </source>
</evidence>
<feature type="region of interest" description="Disordered" evidence="1">
    <location>
        <begin position="56"/>
        <end position="94"/>
    </location>
</feature>
<gene>
    <name evidence="4" type="ORF">NP233_g3558</name>
</gene>
<organism evidence="4 5">
    <name type="scientific">Leucocoprinus birnbaumii</name>
    <dbReference type="NCBI Taxonomy" id="56174"/>
    <lineage>
        <taxon>Eukaryota</taxon>
        <taxon>Fungi</taxon>
        <taxon>Dikarya</taxon>
        <taxon>Basidiomycota</taxon>
        <taxon>Agaricomycotina</taxon>
        <taxon>Agaricomycetes</taxon>
        <taxon>Agaricomycetidae</taxon>
        <taxon>Agaricales</taxon>
        <taxon>Agaricineae</taxon>
        <taxon>Agaricaceae</taxon>
        <taxon>Leucocoprinus</taxon>
    </lineage>
</organism>
<evidence type="ECO:0000256" key="1">
    <source>
        <dbReference type="SAM" id="MobiDB-lite"/>
    </source>
</evidence>
<comment type="caution">
    <text evidence="4">The sequence shown here is derived from an EMBL/GenBank/DDBJ whole genome shotgun (WGS) entry which is preliminary data.</text>
</comment>
<feature type="region of interest" description="Disordered" evidence="1">
    <location>
        <begin position="141"/>
        <end position="185"/>
    </location>
</feature>
<dbReference type="GO" id="GO:0043399">
    <property type="term" value="F:tRNA adenosine(64)-2'-O-ribosylphosphate transferase activity"/>
    <property type="evidence" value="ECO:0007669"/>
    <property type="project" value="InterPro"/>
</dbReference>
<dbReference type="Pfam" id="PF04179">
    <property type="entry name" value="Init_tRNA_PT"/>
    <property type="match status" value="1"/>
</dbReference>